<dbReference type="RefSeq" id="WP_377364467.1">
    <property type="nucleotide sequence ID" value="NZ_JBHTMN010000003.1"/>
</dbReference>
<sequence length="260" mass="29449">MIRKSVCCSLATMLALGATSMFAQANSTASSSISSPIKDTTPKPFTFPSKTHFLMAVDRQIVSRIQYQDVSELLGLEDMNVADEVTVYRGMRKAMLKHAAKKWDAGMAEYYGRQVDRMLGWRGQYNGSGEDIENRLMLFRYAQESKDASQVMKRYDEKLVAVLQEPEQQEAVELGKCDDELVSQADYGFYQHLGTSVKQEDQAIDLAILYESLEPCERFVVERRLDSHSHLSESVIEHSIIDVQSTPISHVLLSYSQDQR</sequence>
<organism evidence="2 3">
    <name type="scientific">Rhodanobacter aciditrophus</name>
    <dbReference type="NCBI Taxonomy" id="1623218"/>
    <lineage>
        <taxon>Bacteria</taxon>
        <taxon>Pseudomonadati</taxon>
        <taxon>Pseudomonadota</taxon>
        <taxon>Gammaproteobacteria</taxon>
        <taxon>Lysobacterales</taxon>
        <taxon>Rhodanobacteraceae</taxon>
        <taxon>Rhodanobacter</taxon>
    </lineage>
</organism>
<comment type="caution">
    <text evidence="2">The sequence shown here is derived from an EMBL/GenBank/DDBJ whole genome shotgun (WGS) entry which is preliminary data.</text>
</comment>
<accession>A0ABW4AVZ0</accession>
<proteinExistence type="predicted"/>
<keyword evidence="3" id="KW-1185">Reference proteome</keyword>
<evidence type="ECO:0000313" key="2">
    <source>
        <dbReference type="EMBL" id="MFD1381953.1"/>
    </source>
</evidence>
<feature type="chain" id="PRO_5045929493" description="Peptidylprolyl isomerase" evidence="1">
    <location>
        <begin position="26"/>
        <end position="260"/>
    </location>
</feature>
<feature type="signal peptide" evidence="1">
    <location>
        <begin position="1"/>
        <end position="25"/>
    </location>
</feature>
<evidence type="ECO:0008006" key="4">
    <source>
        <dbReference type="Google" id="ProtNLM"/>
    </source>
</evidence>
<name>A0ABW4AVZ0_9GAMM</name>
<evidence type="ECO:0000256" key="1">
    <source>
        <dbReference type="SAM" id="SignalP"/>
    </source>
</evidence>
<keyword evidence="1" id="KW-0732">Signal</keyword>
<dbReference type="Proteomes" id="UP001597059">
    <property type="component" value="Unassembled WGS sequence"/>
</dbReference>
<evidence type="ECO:0000313" key="3">
    <source>
        <dbReference type="Proteomes" id="UP001597059"/>
    </source>
</evidence>
<protein>
    <recommendedName>
        <fullName evidence="4">Peptidylprolyl isomerase</fullName>
    </recommendedName>
</protein>
<gene>
    <name evidence="2" type="ORF">ACFQ45_01145</name>
</gene>
<reference evidence="3" key="1">
    <citation type="journal article" date="2019" name="Int. J. Syst. Evol. Microbiol.">
        <title>The Global Catalogue of Microorganisms (GCM) 10K type strain sequencing project: providing services to taxonomists for standard genome sequencing and annotation.</title>
        <authorList>
            <consortium name="The Broad Institute Genomics Platform"/>
            <consortium name="The Broad Institute Genome Sequencing Center for Infectious Disease"/>
            <person name="Wu L."/>
            <person name="Ma J."/>
        </authorList>
    </citation>
    <scope>NUCLEOTIDE SEQUENCE [LARGE SCALE GENOMIC DNA]</scope>
    <source>
        <strain evidence="3">JCM 30774</strain>
    </source>
</reference>
<dbReference type="EMBL" id="JBHTMN010000003">
    <property type="protein sequence ID" value="MFD1381953.1"/>
    <property type="molecule type" value="Genomic_DNA"/>
</dbReference>